<proteinExistence type="predicted"/>
<dbReference type="Proteomes" id="UP000814033">
    <property type="component" value="Unassembled WGS sequence"/>
</dbReference>
<dbReference type="EMBL" id="MU275851">
    <property type="protein sequence ID" value="KAI0051515.1"/>
    <property type="molecule type" value="Genomic_DNA"/>
</dbReference>
<name>A0ACB8S575_9AGAM</name>
<reference evidence="1" key="1">
    <citation type="submission" date="2021-02" db="EMBL/GenBank/DDBJ databases">
        <authorList>
            <consortium name="DOE Joint Genome Institute"/>
            <person name="Ahrendt S."/>
            <person name="Looney B.P."/>
            <person name="Miyauchi S."/>
            <person name="Morin E."/>
            <person name="Drula E."/>
            <person name="Courty P.E."/>
            <person name="Chicoki N."/>
            <person name="Fauchery L."/>
            <person name="Kohler A."/>
            <person name="Kuo A."/>
            <person name="Labutti K."/>
            <person name="Pangilinan J."/>
            <person name="Lipzen A."/>
            <person name="Riley R."/>
            <person name="Andreopoulos W."/>
            <person name="He G."/>
            <person name="Johnson J."/>
            <person name="Barry K.W."/>
            <person name="Grigoriev I.V."/>
            <person name="Nagy L."/>
            <person name="Hibbett D."/>
            <person name="Henrissat B."/>
            <person name="Matheny P.B."/>
            <person name="Labbe J."/>
            <person name="Martin F."/>
        </authorList>
    </citation>
    <scope>NUCLEOTIDE SEQUENCE</scope>
    <source>
        <strain evidence="1">FP105234-sp</strain>
    </source>
</reference>
<organism evidence="1 2">
    <name type="scientific">Auriscalpium vulgare</name>
    <dbReference type="NCBI Taxonomy" id="40419"/>
    <lineage>
        <taxon>Eukaryota</taxon>
        <taxon>Fungi</taxon>
        <taxon>Dikarya</taxon>
        <taxon>Basidiomycota</taxon>
        <taxon>Agaricomycotina</taxon>
        <taxon>Agaricomycetes</taxon>
        <taxon>Russulales</taxon>
        <taxon>Auriscalpiaceae</taxon>
        <taxon>Auriscalpium</taxon>
    </lineage>
</organism>
<gene>
    <name evidence="1" type="ORF">FA95DRAFT_1554330</name>
</gene>
<reference evidence="1" key="2">
    <citation type="journal article" date="2022" name="New Phytol.">
        <title>Evolutionary transition to the ectomycorrhizal habit in the genomes of a hyperdiverse lineage of mushroom-forming fungi.</title>
        <authorList>
            <person name="Looney B."/>
            <person name="Miyauchi S."/>
            <person name="Morin E."/>
            <person name="Drula E."/>
            <person name="Courty P.E."/>
            <person name="Kohler A."/>
            <person name="Kuo A."/>
            <person name="LaButti K."/>
            <person name="Pangilinan J."/>
            <person name="Lipzen A."/>
            <person name="Riley R."/>
            <person name="Andreopoulos W."/>
            <person name="He G."/>
            <person name="Johnson J."/>
            <person name="Nolan M."/>
            <person name="Tritt A."/>
            <person name="Barry K.W."/>
            <person name="Grigoriev I.V."/>
            <person name="Nagy L.G."/>
            <person name="Hibbett D."/>
            <person name="Henrissat B."/>
            <person name="Matheny P.B."/>
            <person name="Labbe J."/>
            <person name="Martin F.M."/>
        </authorList>
    </citation>
    <scope>NUCLEOTIDE SEQUENCE</scope>
    <source>
        <strain evidence="1">FP105234-sp</strain>
    </source>
</reference>
<evidence type="ECO:0000313" key="1">
    <source>
        <dbReference type="EMBL" id="KAI0051515.1"/>
    </source>
</evidence>
<accession>A0ACB8S575</accession>
<evidence type="ECO:0000313" key="2">
    <source>
        <dbReference type="Proteomes" id="UP000814033"/>
    </source>
</evidence>
<sequence length="428" mass="44866">MILPLNIAALPLPKTLATTTIQHDFPNVLSDVYSGNVPAENIWLSFCKKGEHSVHSKLAASLHDTDRERVVLSGSSTVSLDRQNQYKYRARWGFTSSTVISPSLIVADPAHSNEQQPHQITAFAISSSPDLIATGLADGTLSLYRRPPVPQPRTPYPSLPVHSTTPLATGTAHKSTISALQFMRCSQGGMIVASAGADFAVHLTPVHEDVSTAPLAPTSSFTAHTRPVTALAPLAFHPSALLSGARDGALRLWDTYSGAQAGAWEAGADVGALIEDGRVTWAALADGHAEAFDIRARGAVARFRAGDAALSAIDVCVTGRNVVAGGEDGVVAVFDVRTMGQGSSEGGAPTLARWQRTGGVVEGVAFASGSKIVIGGADGLPYVIRFGEEFGVDADLVFGDVEAVRGMHVDGKDVWLAGDGGVLRKYEL</sequence>
<keyword evidence="2" id="KW-1185">Reference proteome</keyword>
<protein>
    <submittedName>
        <fullName evidence="1">WD40 repeat-like protein</fullName>
    </submittedName>
</protein>
<comment type="caution">
    <text evidence="1">The sequence shown here is derived from an EMBL/GenBank/DDBJ whole genome shotgun (WGS) entry which is preliminary data.</text>
</comment>